<dbReference type="RefSeq" id="WP_209101613.1">
    <property type="nucleotide sequence ID" value="NZ_JACTAI010000001.1"/>
</dbReference>
<reference evidence="11" key="2">
    <citation type="submission" date="2023-10" db="EMBL/GenBank/DDBJ databases">
        <title>Analysis of Resistance Genes of Carbapenem-resistant Providencia rettgeri.</title>
        <authorList>
            <person name="Liu M."/>
        </authorList>
    </citation>
    <scope>NUCLEOTIDE SEQUENCE</scope>
    <source>
        <strain evidence="11">QITACRE101</strain>
    </source>
</reference>
<comment type="caution">
    <text evidence="11">The sequence shown here is derived from an EMBL/GenBank/DDBJ whole genome shotgun (WGS) entry which is preliminary data.</text>
</comment>
<dbReference type="PRINTS" id="PR00726">
    <property type="entry name" value="LEXASERPTASE"/>
</dbReference>
<keyword evidence="2" id="KW-0227">DNA damage</keyword>
<dbReference type="GO" id="GO:0006281">
    <property type="term" value="P:DNA repair"/>
    <property type="evidence" value="ECO:0007669"/>
    <property type="project" value="UniProtKB-KW"/>
</dbReference>
<dbReference type="AlphaFoldDB" id="A0AB35L6N5"/>
<comment type="similarity">
    <text evidence="1 7">Belongs to the peptidase S24 family.</text>
</comment>
<dbReference type="EC" id="2.7.7.7" evidence="11"/>
<dbReference type="InterPro" id="IPR050077">
    <property type="entry name" value="LexA_repressor"/>
</dbReference>
<evidence type="ECO:0000259" key="8">
    <source>
        <dbReference type="Pfam" id="PF00717"/>
    </source>
</evidence>
<name>A0AB35L6N5_PRORE</name>
<dbReference type="SUPFAM" id="SSF51306">
    <property type="entry name" value="LexA/Signal peptidase"/>
    <property type="match status" value="1"/>
</dbReference>
<evidence type="ECO:0000256" key="4">
    <source>
        <dbReference type="ARBA" id="ARBA00022813"/>
    </source>
</evidence>
<dbReference type="GO" id="GO:0003887">
    <property type="term" value="F:DNA-directed DNA polymerase activity"/>
    <property type="evidence" value="ECO:0007669"/>
    <property type="project" value="UniProtKB-EC"/>
</dbReference>
<dbReference type="InterPro" id="IPR039418">
    <property type="entry name" value="LexA-like"/>
</dbReference>
<dbReference type="NCBIfam" id="NF007621">
    <property type="entry name" value="PRK10276.1"/>
    <property type="match status" value="1"/>
</dbReference>
<dbReference type="InterPro" id="IPR017961">
    <property type="entry name" value="DNA_pol_Y-fam_little_finger"/>
</dbReference>
<evidence type="ECO:0000313" key="11">
    <source>
        <dbReference type="EMBL" id="MDH2304661.1"/>
    </source>
</evidence>
<keyword evidence="5" id="KW-0234">DNA repair</keyword>
<keyword evidence="6" id="KW-0742">SOS response</keyword>
<dbReference type="Pfam" id="PF13438">
    <property type="entry name" value="DUF4113"/>
    <property type="match status" value="1"/>
</dbReference>
<feature type="domain" description="DUF4113" evidence="10">
    <location>
        <begin position="257"/>
        <end position="305"/>
    </location>
</feature>
<dbReference type="GO" id="GO:0009432">
    <property type="term" value="P:SOS response"/>
    <property type="evidence" value="ECO:0007669"/>
    <property type="project" value="UniProtKB-KW"/>
</dbReference>
<organism evidence="11 12">
    <name type="scientific">Providencia rettgeri</name>
    <dbReference type="NCBI Taxonomy" id="587"/>
    <lineage>
        <taxon>Bacteria</taxon>
        <taxon>Pseudomonadati</taxon>
        <taxon>Pseudomonadota</taxon>
        <taxon>Gammaproteobacteria</taxon>
        <taxon>Enterobacterales</taxon>
        <taxon>Morganellaceae</taxon>
        <taxon>Providencia</taxon>
    </lineage>
</organism>
<evidence type="ECO:0000313" key="12">
    <source>
        <dbReference type="Proteomes" id="UP001162044"/>
    </source>
</evidence>
<evidence type="ECO:0000256" key="2">
    <source>
        <dbReference type="ARBA" id="ARBA00022763"/>
    </source>
</evidence>
<dbReference type="GO" id="GO:0003684">
    <property type="term" value="F:damaged DNA binding"/>
    <property type="evidence" value="ECO:0007669"/>
    <property type="project" value="InterPro"/>
</dbReference>
<gene>
    <name evidence="11" type="primary">umuD</name>
    <name evidence="11" type="ORF">QDQ51_04415</name>
</gene>
<evidence type="ECO:0000256" key="6">
    <source>
        <dbReference type="ARBA" id="ARBA00023236"/>
    </source>
</evidence>
<evidence type="ECO:0000259" key="10">
    <source>
        <dbReference type="Pfam" id="PF13438"/>
    </source>
</evidence>
<dbReference type="PANTHER" id="PTHR33516">
    <property type="entry name" value="LEXA REPRESSOR"/>
    <property type="match status" value="1"/>
</dbReference>
<evidence type="ECO:0000256" key="5">
    <source>
        <dbReference type="ARBA" id="ARBA00023204"/>
    </source>
</evidence>
<protein>
    <submittedName>
        <fullName evidence="11">Translesion error-prone DNA polymerase V autoproteolytic subunit</fullName>
        <ecNumber evidence="11">2.7.7.7</ecNumber>
    </submittedName>
</protein>
<feature type="domain" description="Peptidase S24/S26A/S26B/S26C" evidence="8">
    <location>
        <begin position="16"/>
        <end position="108"/>
    </location>
</feature>
<keyword evidence="3 7" id="KW-0378">Hydrolase</keyword>
<evidence type="ECO:0000256" key="1">
    <source>
        <dbReference type="ARBA" id="ARBA00007484"/>
    </source>
</evidence>
<keyword evidence="11" id="KW-0808">Transferase</keyword>
<dbReference type="InterPro" id="IPR006197">
    <property type="entry name" value="Peptidase_S24_LexA"/>
</dbReference>
<dbReference type="EMBL" id="JARVQW010000001">
    <property type="protein sequence ID" value="MDH2304661.1"/>
    <property type="molecule type" value="Genomic_DNA"/>
</dbReference>
<dbReference type="GO" id="GO:0016787">
    <property type="term" value="F:hydrolase activity"/>
    <property type="evidence" value="ECO:0007669"/>
    <property type="project" value="UniProtKB-KW"/>
</dbReference>
<dbReference type="Gene3D" id="2.10.109.10">
    <property type="entry name" value="Umud Fragment, subunit A"/>
    <property type="match status" value="1"/>
</dbReference>
<evidence type="ECO:0000256" key="3">
    <source>
        <dbReference type="ARBA" id="ARBA00022801"/>
    </source>
</evidence>
<keyword evidence="4 7" id="KW-0068">Autocatalytic cleavage</keyword>
<dbReference type="InterPro" id="IPR015927">
    <property type="entry name" value="Peptidase_S24_S26A/B/C"/>
</dbReference>
<keyword evidence="11" id="KW-0548">Nucleotidyltransferase</keyword>
<dbReference type="CDD" id="cd06529">
    <property type="entry name" value="S24_LexA-like"/>
    <property type="match status" value="1"/>
</dbReference>
<sequence>MKLRLIETDDLLASFPLFLDRVPAGFPSPAADYVEDRINLNSALIKHPESTYMLRVEGNSMIDANINDGDVVIVDSAVTAKEGDIVIASFEGEFTVKKLHLKTFGVTLERTLRELNGEPCIELEEVRKIKQQILCSRSFGQKVLDIETMRKAVCDYAERAAEKLREEKQRCKIIGLFIQTSRHASGEDYANSINIKLEYPSSDTRDIINAAMRGLNIIWCDGYRYYKAGIILSDFTDSAVTQLDMFSTQKPFRNSDELMKTLDAINKSGQGKVWFASKGGDSGYKMKREMLSPAYTTNFDELRVVKS</sequence>
<dbReference type="GO" id="GO:0006355">
    <property type="term" value="P:regulation of DNA-templated transcription"/>
    <property type="evidence" value="ECO:0007669"/>
    <property type="project" value="InterPro"/>
</dbReference>
<dbReference type="PANTHER" id="PTHR33516:SF2">
    <property type="entry name" value="LEXA REPRESSOR-RELATED"/>
    <property type="match status" value="1"/>
</dbReference>
<dbReference type="InterPro" id="IPR025188">
    <property type="entry name" value="DUF4113"/>
</dbReference>
<reference evidence="11" key="1">
    <citation type="submission" date="2023-04" db="EMBL/GenBank/DDBJ databases">
        <authorList>
            <person name="Li W."/>
        </authorList>
    </citation>
    <scope>NUCLEOTIDE SEQUENCE</scope>
    <source>
        <strain evidence="11">QITACRE101</strain>
    </source>
</reference>
<dbReference type="Pfam" id="PF00717">
    <property type="entry name" value="Peptidase_S24"/>
    <property type="match status" value="1"/>
</dbReference>
<evidence type="ECO:0000259" key="9">
    <source>
        <dbReference type="Pfam" id="PF11799"/>
    </source>
</evidence>
<dbReference type="Proteomes" id="UP001162044">
    <property type="component" value="Unassembled WGS sequence"/>
</dbReference>
<accession>A0AB35L6N5</accession>
<dbReference type="Pfam" id="PF11799">
    <property type="entry name" value="IMS_C"/>
    <property type="match status" value="1"/>
</dbReference>
<proteinExistence type="inferred from homology"/>
<feature type="domain" description="DNA polymerase Y-family little finger" evidence="9">
    <location>
        <begin position="130"/>
        <end position="245"/>
    </location>
</feature>
<dbReference type="InterPro" id="IPR036286">
    <property type="entry name" value="LexA/Signal_pep-like_sf"/>
</dbReference>
<evidence type="ECO:0000256" key="7">
    <source>
        <dbReference type="RuleBase" id="RU003991"/>
    </source>
</evidence>